<name>A0ABN7RBQ6_9BACT</name>
<accession>A0ABN7RBQ6</accession>
<keyword evidence="4" id="KW-1185">Reference proteome</keyword>
<evidence type="ECO:0000313" key="4">
    <source>
        <dbReference type="Proteomes" id="UP000679725"/>
    </source>
</evidence>
<dbReference type="Gene3D" id="3.40.720.10">
    <property type="entry name" value="Alkaline Phosphatase, subunit A"/>
    <property type="match status" value="1"/>
</dbReference>
<feature type="chain" id="PRO_5047437068" description="Sulfatase N-terminal domain-containing protein" evidence="1">
    <location>
        <begin position="22"/>
        <end position="521"/>
    </location>
</feature>
<proteinExistence type="predicted"/>
<comment type="caution">
    <text evidence="3">The sequence shown here is derived from an EMBL/GenBank/DDBJ whole genome shotgun (WGS) entry which is preliminary data.</text>
</comment>
<protein>
    <recommendedName>
        <fullName evidence="2">Sulfatase N-terminal domain-containing protein</fullName>
    </recommendedName>
</protein>
<keyword evidence="1" id="KW-0732">Signal</keyword>
<dbReference type="InterPro" id="IPR017850">
    <property type="entry name" value="Alkaline_phosphatase_core_sf"/>
</dbReference>
<dbReference type="CDD" id="cd16027">
    <property type="entry name" value="SGSH"/>
    <property type="match status" value="1"/>
</dbReference>
<sequence length="521" mass="58401">MKLKHLGLAFIIFLLTPTTQAQTTKPNIIIIMADDLDSRQLSCYGGKNLKTVHIDALAQEGLKFTNLIASEAMCVPTRASLFTGLYPVKHGSFQNHKPVYDHLKSVGHYLGDLGYRVGLTGKDHVTKPKSVFPFDIITGFEPNCVAPTDEYQLGDIKKYITTSEKPYCLFVMSINPHMPWTVGDTSEFNAANLILPKDWVDTPVTRRQYVKYLAEIRRLDDQVGDIQGLLKETGQDKNTIVIFLGEQGAQIPGAKWSLYDSGQRSSMIVKWPGNVKAATETAAMAQYEDITPTLIDIAGGKTITELDGKSFLPTILGKSKGERKYAFGIHNNIPEGDPYPIRSIRDDRYKLILNLIADKPYYNKFMMNRERKDRNTVWFSWLAEAETNPAAKKLTDRFENRPPVEFFDTQKDPFELNNLAGDPTYQKRITAQKRAAKLDEAAGRCGRGDRQGLCQEALSNLPARDYSFVSNTSKYFPFCFNCLLASTMRVTGRLSHLVLKLSYSIPSVDGSSVETVQDFGS</sequence>
<reference evidence="3 4" key="1">
    <citation type="submission" date="2021-04" db="EMBL/GenBank/DDBJ databases">
        <authorList>
            <person name="Rodrigo-Torres L."/>
            <person name="Arahal R. D."/>
            <person name="Lucena T."/>
        </authorList>
    </citation>
    <scope>NUCLEOTIDE SEQUENCE [LARGE SCALE GENOMIC DNA]</scope>
    <source>
        <strain evidence="3 4">CECT 9623</strain>
    </source>
</reference>
<dbReference type="Proteomes" id="UP000679725">
    <property type="component" value="Unassembled WGS sequence"/>
</dbReference>
<evidence type="ECO:0000313" key="3">
    <source>
        <dbReference type="EMBL" id="CAG5072484.1"/>
    </source>
</evidence>
<evidence type="ECO:0000259" key="2">
    <source>
        <dbReference type="Pfam" id="PF00884"/>
    </source>
</evidence>
<dbReference type="PANTHER" id="PTHR43751">
    <property type="entry name" value="SULFATASE"/>
    <property type="match status" value="1"/>
</dbReference>
<feature type="signal peptide" evidence="1">
    <location>
        <begin position="1"/>
        <end position="21"/>
    </location>
</feature>
<feature type="domain" description="Sulfatase N-terminal" evidence="2">
    <location>
        <begin position="26"/>
        <end position="299"/>
    </location>
</feature>
<dbReference type="SUPFAM" id="SSF53649">
    <property type="entry name" value="Alkaline phosphatase-like"/>
    <property type="match status" value="1"/>
</dbReference>
<evidence type="ECO:0000256" key="1">
    <source>
        <dbReference type="SAM" id="SignalP"/>
    </source>
</evidence>
<dbReference type="Pfam" id="PF00884">
    <property type="entry name" value="Sulfatase"/>
    <property type="match status" value="1"/>
</dbReference>
<dbReference type="EMBL" id="CAJRAU010000006">
    <property type="protein sequence ID" value="CAG5072484.1"/>
    <property type="molecule type" value="Genomic_DNA"/>
</dbReference>
<dbReference type="PANTHER" id="PTHR43751:SF1">
    <property type="entry name" value="SULFATASE ATSG-RELATED"/>
    <property type="match status" value="1"/>
</dbReference>
<gene>
    <name evidence="3" type="ORF">DYBT9623_04168</name>
</gene>
<dbReference type="InterPro" id="IPR052701">
    <property type="entry name" value="GAG_Ulvan_Degrading_Sulfatases"/>
</dbReference>
<dbReference type="InterPro" id="IPR000917">
    <property type="entry name" value="Sulfatase_N"/>
</dbReference>
<organism evidence="3 4">
    <name type="scientific">Dyadobacter linearis</name>
    <dbReference type="NCBI Taxonomy" id="2823330"/>
    <lineage>
        <taxon>Bacteria</taxon>
        <taxon>Pseudomonadati</taxon>
        <taxon>Bacteroidota</taxon>
        <taxon>Cytophagia</taxon>
        <taxon>Cytophagales</taxon>
        <taxon>Spirosomataceae</taxon>
        <taxon>Dyadobacter</taxon>
    </lineage>
</organism>